<proteinExistence type="predicted"/>
<dbReference type="InterPro" id="IPR000757">
    <property type="entry name" value="Beta-glucanase-like"/>
</dbReference>
<name>A0A1N7HHW4_9ACTN</name>
<dbReference type="STRING" id="58117.SAMN05421833_15039"/>
<evidence type="ECO:0000313" key="3">
    <source>
        <dbReference type="Proteomes" id="UP000186096"/>
    </source>
</evidence>
<feature type="domain" description="GH16" evidence="1">
    <location>
        <begin position="2"/>
        <end position="273"/>
    </location>
</feature>
<protein>
    <submittedName>
        <fullName evidence="2">Glycosyl hydrolases family 16</fullName>
    </submittedName>
</protein>
<dbReference type="CDD" id="cd00413">
    <property type="entry name" value="Glyco_hydrolase_16"/>
    <property type="match status" value="1"/>
</dbReference>
<reference evidence="3" key="1">
    <citation type="submission" date="2017-01" db="EMBL/GenBank/DDBJ databases">
        <authorList>
            <person name="Varghese N."/>
            <person name="Submissions S."/>
        </authorList>
    </citation>
    <scope>NUCLEOTIDE SEQUENCE [LARGE SCALE GENOMIC DNA]</scope>
    <source>
        <strain evidence="3">ATCC 12950</strain>
    </source>
</reference>
<dbReference type="InterPro" id="IPR013320">
    <property type="entry name" value="ConA-like_dom_sf"/>
</dbReference>
<keyword evidence="3" id="KW-1185">Reference proteome</keyword>
<dbReference type="Pfam" id="PF00722">
    <property type="entry name" value="Glyco_hydro_16"/>
    <property type="match status" value="1"/>
</dbReference>
<dbReference type="PROSITE" id="PS51762">
    <property type="entry name" value="GH16_2"/>
    <property type="match status" value="1"/>
</dbReference>
<evidence type="ECO:0000313" key="2">
    <source>
        <dbReference type="EMBL" id="SIS24268.1"/>
    </source>
</evidence>
<dbReference type="GO" id="GO:0005975">
    <property type="term" value="P:carbohydrate metabolic process"/>
    <property type="evidence" value="ECO:0007669"/>
    <property type="project" value="InterPro"/>
</dbReference>
<dbReference type="RefSeq" id="WP_076443049.1">
    <property type="nucleotide sequence ID" value="NZ_FTNI01000050.1"/>
</dbReference>
<accession>A0A1N7HHW4</accession>
<keyword evidence="2" id="KW-0378">Hydrolase</keyword>
<dbReference type="AlphaFoldDB" id="A0A1N7HHW4"/>
<evidence type="ECO:0000259" key="1">
    <source>
        <dbReference type="PROSITE" id="PS51762"/>
    </source>
</evidence>
<dbReference type="Gene3D" id="2.60.120.200">
    <property type="match status" value="1"/>
</dbReference>
<sequence length="273" mass="30664">MSEAKNGTYALDPAAKAGYVLEFEDTFDGDGLDERRWIPRYLPQWTTRAASAARYRVGDGRLHLLIEEDQPAWSPEMEGRMRVSSLQTGVFSGPVGSAVGQHGRGGRAVVREAQDEARLYTPHFGLIEMRARASDDPRAMVALWMIGFEDAPERSAEICVCEIFGRDVRRDATAVGMGVHPFGDPAITDEFAAEVLPIDAREFHVYAVEWTKERVTFFVDGRHVRTIRQSPDYPMQLMLGLYEFPGAEGPERVGPYPKEFVVDYVRGYRPMAN</sequence>
<gene>
    <name evidence="2" type="ORF">SAMN05421833_15039</name>
</gene>
<dbReference type="Proteomes" id="UP000186096">
    <property type="component" value="Unassembled WGS sequence"/>
</dbReference>
<dbReference type="EMBL" id="FTNI01000050">
    <property type="protein sequence ID" value="SIS24268.1"/>
    <property type="molecule type" value="Genomic_DNA"/>
</dbReference>
<organism evidence="2 3">
    <name type="scientific">Microbispora rosea</name>
    <dbReference type="NCBI Taxonomy" id="58117"/>
    <lineage>
        <taxon>Bacteria</taxon>
        <taxon>Bacillati</taxon>
        <taxon>Actinomycetota</taxon>
        <taxon>Actinomycetes</taxon>
        <taxon>Streptosporangiales</taxon>
        <taxon>Streptosporangiaceae</taxon>
        <taxon>Microbispora</taxon>
    </lineage>
</organism>
<dbReference type="SUPFAM" id="SSF49899">
    <property type="entry name" value="Concanavalin A-like lectins/glucanases"/>
    <property type="match status" value="1"/>
</dbReference>
<dbReference type="GO" id="GO:0004553">
    <property type="term" value="F:hydrolase activity, hydrolyzing O-glycosyl compounds"/>
    <property type="evidence" value="ECO:0007669"/>
    <property type="project" value="InterPro"/>
</dbReference>